<feature type="compositionally biased region" description="Basic and acidic residues" evidence="1">
    <location>
        <begin position="67"/>
        <end position="80"/>
    </location>
</feature>
<evidence type="ECO:0000313" key="2">
    <source>
        <dbReference type="EMBL" id="KAK3772703.1"/>
    </source>
</evidence>
<organism evidence="2 3">
    <name type="scientific">Elysia crispata</name>
    <name type="common">lettuce slug</name>
    <dbReference type="NCBI Taxonomy" id="231223"/>
    <lineage>
        <taxon>Eukaryota</taxon>
        <taxon>Metazoa</taxon>
        <taxon>Spiralia</taxon>
        <taxon>Lophotrochozoa</taxon>
        <taxon>Mollusca</taxon>
        <taxon>Gastropoda</taxon>
        <taxon>Heterobranchia</taxon>
        <taxon>Euthyneura</taxon>
        <taxon>Panpulmonata</taxon>
        <taxon>Sacoglossa</taxon>
        <taxon>Placobranchoidea</taxon>
        <taxon>Plakobranchidae</taxon>
        <taxon>Elysia</taxon>
    </lineage>
</organism>
<sequence>MWDPLVELSVAPGDSPWPLDYFIMIQEIDGLRSAWRWRFCLIISDRPTPSPSPTLTDPHTIYGKSRASSDHLEQPTHESQENQGEVRALDVQGGATHGDVLVVSAVGRNCRWKREDAL</sequence>
<name>A0AAE0ZNF8_9GAST</name>
<evidence type="ECO:0000256" key="1">
    <source>
        <dbReference type="SAM" id="MobiDB-lite"/>
    </source>
</evidence>
<protein>
    <submittedName>
        <fullName evidence="2">Uncharacterized protein</fullName>
    </submittedName>
</protein>
<feature type="region of interest" description="Disordered" evidence="1">
    <location>
        <begin position="46"/>
        <end position="91"/>
    </location>
</feature>
<keyword evidence="3" id="KW-1185">Reference proteome</keyword>
<dbReference type="Proteomes" id="UP001283361">
    <property type="component" value="Unassembled WGS sequence"/>
</dbReference>
<dbReference type="EMBL" id="JAWDGP010003608">
    <property type="protein sequence ID" value="KAK3772703.1"/>
    <property type="molecule type" value="Genomic_DNA"/>
</dbReference>
<evidence type="ECO:0000313" key="3">
    <source>
        <dbReference type="Proteomes" id="UP001283361"/>
    </source>
</evidence>
<proteinExistence type="predicted"/>
<reference evidence="2" key="1">
    <citation type="journal article" date="2023" name="G3 (Bethesda)">
        <title>A reference genome for the long-term kleptoplast-retaining sea slug Elysia crispata morphotype clarki.</title>
        <authorList>
            <person name="Eastman K.E."/>
            <person name="Pendleton A.L."/>
            <person name="Shaikh M.A."/>
            <person name="Suttiyut T."/>
            <person name="Ogas R."/>
            <person name="Tomko P."/>
            <person name="Gavelis G."/>
            <person name="Widhalm J.R."/>
            <person name="Wisecaver J.H."/>
        </authorList>
    </citation>
    <scope>NUCLEOTIDE SEQUENCE</scope>
    <source>
        <strain evidence="2">ECLA1</strain>
    </source>
</reference>
<dbReference type="AlphaFoldDB" id="A0AAE0ZNF8"/>
<comment type="caution">
    <text evidence="2">The sequence shown here is derived from an EMBL/GenBank/DDBJ whole genome shotgun (WGS) entry which is preliminary data.</text>
</comment>
<accession>A0AAE0ZNF8</accession>
<gene>
    <name evidence="2" type="ORF">RRG08_016114</name>
</gene>